<dbReference type="EMBL" id="BKCJ011783981">
    <property type="protein sequence ID" value="GFD52573.1"/>
    <property type="molecule type" value="Genomic_DNA"/>
</dbReference>
<accession>A0A699X0J5</accession>
<reference evidence="1" key="1">
    <citation type="journal article" date="2019" name="Sci. Rep.">
        <title>Draft genome of Tanacetum cinerariifolium, the natural source of mosquito coil.</title>
        <authorList>
            <person name="Yamashiro T."/>
            <person name="Shiraishi A."/>
            <person name="Satake H."/>
            <person name="Nakayama K."/>
        </authorList>
    </citation>
    <scope>NUCLEOTIDE SEQUENCE</scope>
</reference>
<name>A0A699X0J5_TANCI</name>
<evidence type="ECO:0000313" key="1">
    <source>
        <dbReference type="EMBL" id="GFD52573.1"/>
    </source>
</evidence>
<proteinExistence type="predicted"/>
<gene>
    <name evidence="1" type="ORF">Tci_924542</name>
</gene>
<protein>
    <submittedName>
        <fullName evidence="1">Uncharacterized protein</fullName>
    </submittedName>
</protein>
<sequence>HVTIPATALEIVRHPAEYGEKNSGDEFCVSRAEGASDYALVSYLGQS</sequence>
<feature type="non-terminal residue" evidence="1">
    <location>
        <position position="1"/>
    </location>
</feature>
<comment type="caution">
    <text evidence="1">The sequence shown here is derived from an EMBL/GenBank/DDBJ whole genome shotgun (WGS) entry which is preliminary data.</text>
</comment>
<dbReference type="AlphaFoldDB" id="A0A699X0J5"/>
<organism evidence="1">
    <name type="scientific">Tanacetum cinerariifolium</name>
    <name type="common">Dalmatian daisy</name>
    <name type="synonym">Chrysanthemum cinerariifolium</name>
    <dbReference type="NCBI Taxonomy" id="118510"/>
    <lineage>
        <taxon>Eukaryota</taxon>
        <taxon>Viridiplantae</taxon>
        <taxon>Streptophyta</taxon>
        <taxon>Embryophyta</taxon>
        <taxon>Tracheophyta</taxon>
        <taxon>Spermatophyta</taxon>
        <taxon>Magnoliopsida</taxon>
        <taxon>eudicotyledons</taxon>
        <taxon>Gunneridae</taxon>
        <taxon>Pentapetalae</taxon>
        <taxon>asterids</taxon>
        <taxon>campanulids</taxon>
        <taxon>Asterales</taxon>
        <taxon>Asteraceae</taxon>
        <taxon>Asteroideae</taxon>
        <taxon>Anthemideae</taxon>
        <taxon>Anthemidinae</taxon>
        <taxon>Tanacetum</taxon>
    </lineage>
</organism>